<dbReference type="InterPro" id="IPR003439">
    <property type="entry name" value="ABC_transporter-like_ATP-bd"/>
</dbReference>
<dbReference type="SUPFAM" id="SSF52540">
    <property type="entry name" value="P-loop containing nucleoside triphosphate hydrolases"/>
    <property type="match status" value="1"/>
</dbReference>
<comment type="similarity">
    <text evidence="1">Belongs to the ABC transporter superfamily.</text>
</comment>
<organism evidence="3 4">
    <name type="scientific">Cinara cedri</name>
    <dbReference type="NCBI Taxonomy" id="506608"/>
    <lineage>
        <taxon>Eukaryota</taxon>
        <taxon>Metazoa</taxon>
        <taxon>Ecdysozoa</taxon>
        <taxon>Arthropoda</taxon>
        <taxon>Hexapoda</taxon>
        <taxon>Insecta</taxon>
        <taxon>Pterygota</taxon>
        <taxon>Neoptera</taxon>
        <taxon>Paraneoptera</taxon>
        <taxon>Hemiptera</taxon>
        <taxon>Sternorrhyncha</taxon>
        <taxon>Aphidomorpha</taxon>
        <taxon>Aphidoidea</taxon>
        <taxon>Aphididae</taxon>
        <taxon>Lachninae</taxon>
        <taxon>Cinara</taxon>
    </lineage>
</organism>
<evidence type="ECO:0000313" key="3">
    <source>
        <dbReference type="EMBL" id="VVC35035.1"/>
    </source>
</evidence>
<dbReference type="GO" id="GO:0016887">
    <property type="term" value="F:ATP hydrolysis activity"/>
    <property type="evidence" value="ECO:0007669"/>
    <property type="project" value="InterPro"/>
</dbReference>
<keyword evidence="4" id="KW-1185">Reference proteome</keyword>
<dbReference type="PANTHER" id="PTHR42798">
    <property type="entry name" value="LIPOPROTEIN-RELEASING SYSTEM ATP-BINDING PROTEIN LOLD"/>
    <property type="match status" value="1"/>
</dbReference>
<dbReference type="InterPro" id="IPR027417">
    <property type="entry name" value="P-loop_NTPase"/>
</dbReference>
<evidence type="ECO:0000256" key="1">
    <source>
        <dbReference type="ARBA" id="ARBA00005417"/>
    </source>
</evidence>
<accession>A0A5E4MX75</accession>
<sequence length="130" mass="14260">MLPQLIAGKSKSEAKKASQKILEKLNLADKANNMVSEISGGERQRIAIARSIVNSPTLLLADEPTGNLDPSNALDVFLLLYSYVKENNCSMLIVTHNHCLAEKADCILELRDQSLKPLHETSISALCRSK</sequence>
<gene>
    <name evidence="3" type="ORF">CINCED_3A024543</name>
</gene>
<dbReference type="Gene3D" id="3.40.50.300">
    <property type="entry name" value="P-loop containing nucleotide triphosphate hydrolases"/>
    <property type="match status" value="1"/>
</dbReference>
<name>A0A5E4MX75_9HEMI</name>
<keyword evidence="3" id="KW-0378">Hydrolase</keyword>
<dbReference type="Pfam" id="PF00005">
    <property type="entry name" value="ABC_tran"/>
    <property type="match status" value="1"/>
</dbReference>
<dbReference type="AlphaFoldDB" id="A0A5E4MX75"/>
<reference evidence="3 4" key="1">
    <citation type="submission" date="2019-08" db="EMBL/GenBank/DDBJ databases">
        <authorList>
            <person name="Alioto T."/>
            <person name="Alioto T."/>
            <person name="Gomez Garrido J."/>
        </authorList>
    </citation>
    <scope>NUCLEOTIDE SEQUENCE [LARGE SCALE GENOMIC DNA]</scope>
</reference>
<dbReference type="PANTHER" id="PTHR42798:SF7">
    <property type="entry name" value="ALPHA-D-RIBOSE 1-METHYLPHOSPHONATE 5-TRIPHOSPHATE SYNTHASE SUBUNIT PHNL"/>
    <property type="match status" value="1"/>
</dbReference>
<protein>
    <submittedName>
        <fullName evidence="3">ABC transporter-like,P-loop containing nucleoside triphosphate hydrolase</fullName>
    </submittedName>
</protein>
<dbReference type="EMBL" id="CABPRJ010001040">
    <property type="protein sequence ID" value="VVC35035.1"/>
    <property type="molecule type" value="Genomic_DNA"/>
</dbReference>
<dbReference type="OrthoDB" id="6373771at2759"/>
<dbReference type="GO" id="GO:0005524">
    <property type="term" value="F:ATP binding"/>
    <property type="evidence" value="ECO:0007669"/>
    <property type="project" value="InterPro"/>
</dbReference>
<proteinExistence type="inferred from homology"/>
<dbReference type="Proteomes" id="UP000325440">
    <property type="component" value="Unassembled WGS sequence"/>
</dbReference>
<evidence type="ECO:0000259" key="2">
    <source>
        <dbReference type="Pfam" id="PF00005"/>
    </source>
</evidence>
<evidence type="ECO:0000313" key="4">
    <source>
        <dbReference type="Proteomes" id="UP000325440"/>
    </source>
</evidence>
<feature type="domain" description="ABC transporter" evidence="2">
    <location>
        <begin position="13"/>
        <end position="65"/>
    </location>
</feature>